<gene>
    <name evidence="2" type="ORF">FHR75_004264</name>
</gene>
<comment type="caution">
    <text evidence="2">The sequence shown here is derived from an EMBL/GenBank/DDBJ whole genome shotgun (WGS) entry which is preliminary data.</text>
</comment>
<organism evidence="2 3">
    <name type="scientific">Kineococcus radiotolerans</name>
    <dbReference type="NCBI Taxonomy" id="131568"/>
    <lineage>
        <taxon>Bacteria</taxon>
        <taxon>Bacillati</taxon>
        <taxon>Actinomycetota</taxon>
        <taxon>Actinomycetes</taxon>
        <taxon>Kineosporiales</taxon>
        <taxon>Kineosporiaceae</taxon>
        <taxon>Kineococcus</taxon>
    </lineage>
</organism>
<protein>
    <submittedName>
        <fullName evidence="2">Dihydrofolate reductase</fullName>
    </submittedName>
</protein>
<dbReference type="EMBL" id="JACHVY010000008">
    <property type="protein sequence ID" value="MBB2903422.1"/>
    <property type="molecule type" value="Genomic_DNA"/>
</dbReference>
<dbReference type="AlphaFoldDB" id="A0A7W4XZC2"/>
<dbReference type="InterPro" id="IPR024072">
    <property type="entry name" value="DHFR-like_dom_sf"/>
</dbReference>
<dbReference type="Pfam" id="PF01872">
    <property type="entry name" value="RibD_C"/>
    <property type="match status" value="1"/>
</dbReference>
<dbReference type="PANTHER" id="PTHR38011">
    <property type="entry name" value="DIHYDROFOLATE REDUCTASE FAMILY PROTEIN (AFU_ORTHOLOGUE AFUA_8G06820)"/>
    <property type="match status" value="1"/>
</dbReference>
<dbReference type="GO" id="GO:0009231">
    <property type="term" value="P:riboflavin biosynthetic process"/>
    <property type="evidence" value="ECO:0007669"/>
    <property type="project" value="InterPro"/>
</dbReference>
<reference evidence="2 3" key="1">
    <citation type="submission" date="2020-08" db="EMBL/GenBank/DDBJ databases">
        <title>The Agave Microbiome: Exploring the role of microbial communities in plant adaptations to desert environments.</title>
        <authorList>
            <person name="Partida-Martinez L.P."/>
        </authorList>
    </citation>
    <scope>NUCLEOTIDE SEQUENCE [LARGE SCALE GENOMIC DNA]</scope>
    <source>
        <strain evidence="2 3">AS2.23</strain>
    </source>
</reference>
<dbReference type="Gene3D" id="3.40.430.10">
    <property type="entry name" value="Dihydrofolate Reductase, subunit A"/>
    <property type="match status" value="1"/>
</dbReference>
<dbReference type="RefSeq" id="WP_183393038.1">
    <property type="nucleotide sequence ID" value="NZ_JACHVY010000008.1"/>
</dbReference>
<dbReference type="Proteomes" id="UP000533269">
    <property type="component" value="Unassembled WGS sequence"/>
</dbReference>
<proteinExistence type="predicted"/>
<name>A0A7W4XZC2_KINRA</name>
<dbReference type="PANTHER" id="PTHR38011:SF11">
    <property type="entry name" value="2,5-DIAMINO-6-RIBOSYLAMINO-4(3H)-PYRIMIDINONE 5'-PHOSPHATE REDUCTASE"/>
    <property type="match status" value="1"/>
</dbReference>
<accession>A0A7W4XZC2</accession>
<dbReference type="InterPro" id="IPR050765">
    <property type="entry name" value="Riboflavin_Biosynth_HTPR"/>
</dbReference>
<dbReference type="GO" id="GO:0008703">
    <property type="term" value="F:5-amino-6-(5-phosphoribosylamino)uracil reductase activity"/>
    <property type="evidence" value="ECO:0007669"/>
    <property type="project" value="InterPro"/>
</dbReference>
<dbReference type="SUPFAM" id="SSF53597">
    <property type="entry name" value="Dihydrofolate reductase-like"/>
    <property type="match status" value="1"/>
</dbReference>
<sequence>MTSAPPSSTSPEIPPATSPAVVTLAAAAPPGAGSPTRTAPFIGAVFIATSLDGYIARPDGDIDWLTERGADAGDTGYESFIDGIDALVMGRGTYEKVLTFDAWPYPGRTVFLLSRRAEPGVDDRVRVVRDVAEAVDAISACGARRVYVDGGQVVQSFLAAGLVQEITITTVPVLLGEGLPLFGRLGADVDLQHRATTVLGAGFVQSTYAVRR</sequence>
<feature type="domain" description="Bacterial bifunctional deaminase-reductase C-terminal" evidence="1">
    <location>
        <begin position="112"/>
        <end position="203"/>
    </location>
</feature>
<evidence type="ECO:0000313" key="3">
    <source>
        <dbReference type="Proteomes" id="UP000533269"/>
    </source>
</evidence>
<evidence type="ECO:0000313" key="2">
    <source>
        <dbReference type="EMBL" id="MBB2903422.1"/>
    </source>
</evidence>
<dbReference type="InterPro" id="IPR002734">
    <property type="entry name" value="RibDG_C"/>
</dbReference>
<reference evidence="2 3" key="2">
    <citation type="submission" date="2020-08" db="EMBL/GenBank/DDBJ databases">
        <authorList>
            <person name="Partida-Martinez L."/>
            <person name="Huntemann M."/>
            <person name="Clum A."/>
            <person name="Wang J."/>
            <person name="Palaniappan K."/>
            <person name="Ritter S."/>
            <person name="Chen I.-M."/>
            <person name="Stamatis D."/>
            <person name="Reddy T."/>
            <person name="O'Malley R."/>
            <person name="Daum C."/>
            <person name="Shapiro N."/>
            <person name="Ivanova N."/>
            <person name="Kyrpides N."/>
            <person name="Woyke T."/>
        </authorList>
    </citation>
    <scope>NUCLEOTIDE SEQUENCE [LARGE SCALE GENOMIC DNA]</scope>
    <source>
        <strain evidence="2 3">AS2.23</strain>
    </source>
</reference>
<evidence type="ECO:0000259" key="1">
    <source>
        <dbReference type="Pfam" id="PF01872"/>
    </source>
</evidence>